<dbReference type="InterPro" id="IPR011989">
    <property type="entry name" value="ARM-like"/>
</dbReference>
<comment type="similarity">
    <text evidence="3">Belongs to the exportin family.</text>
</comment>
<evidence type="ECO:0000256" key="2">
    <source>
        <dbReference type="ARBA" id="ARBA00004496"/>
    </source>
</evidence>
<feature type="compositionally biased region" description="Basic and acidic residues" evidence="9">
    <location>
        <begin position="975"/>
        <end position="984"/>
    </location>
</feature>
<feature type="region of interest" description="Disordered" evidence="9">
    <location>
        <begin position="913"/>
        <end position="1002"/>
    </location>
</feature>
<dbReference type="SUPFAM" id="SSF48371">
    <property type="entry name" value="ARM repeat"/>
    <property type="match status" value="1"/>
</dbReference>
<dbReference type="GO" id="GO:0005643">
    <property type="term" value="C:nuclear pore"/>
    <property type="evidence" value="ECO:0007669"/>
    <property type="project" value="TreeGrafter"/>
</dbReference>
<protein>
    <recommendedName>
        <fullName evidence="8">Exportin-4</fullName>
    </recommendedName>
</protein>
<evidence type="ECO:0000313" key="10">
    <source>
        <dbReference type="EMBL" id="EMS56865.1"/>
    </source>
</evidence>
<keyword evidence="6" id="KW-0653">Protein transport</keyword>
<evidence type="ECO:0000256" key="9">
    <source>
        <dbReference type="SAM" id="MobiDB-lite"/>
    </source>
</evidence>
<comment type="subcellular location">
    <subcellularLocation>
        <location evidence="2">Cytoplasm</location>
    </subcellularLocation>
    <subcellularLocation>
        <location evidence="1">Nucleus</location>
    </subcellularLocation>
</comment>
<dbReference type="eggNOG" id="KOG4541">
    <property type="taxonomic scope" value="Eukaryota"/>
</dbReference>
<organism evidence="10">
    <name type="scientific">Triticum urartu</name>
    <name type="common">Red wild einkorn</name>
    <name type="synonym">Crithodium urartu</name>
    <dbReference type="NCBI Taxonomy" id="4572"/>
    <lineage>
        <taxon>Eukaryota</taxon>
        <taxon>Viridiplantae</taxon>
        <taxon>Streptophyta</taxon>
        <taxon>Embryophyta</taxon>
        <taxon>Tracheophyta</taxon>
        <taxon>Spermatophyta</taxon>
        <taxon>Magnoliopsida</taxon>
        <taxon>Liliopsida</taxon>
        <taxon>Poales</taxon>
        <taxon>Poaceae</taxon>
        <taxon>BOP clade</taxon>
        <taxon>Pooideae</taxon>
        <taxon>Triticodae</taxon>
        <taxon>Triticeae</taxon>
        <taxon>Triticinae</taxon>
        <taxon>Triticum</taxon>
    </lineage>
</organism>
<reference evidence="10" key="1">
    <citation type="journal article" date="2013" name="Nature">
        <title>Draft genome of the wheat A-genome progenitor Triticum urartu.</title>
        <authorList>
            <person name="Ling H.Q."/>
            <person name="Zhao S."/>
            <person name="Liu D."/>
            <person name="Wang J."/>
            <person name="Sun H."/>
            <person name="Zhang C."/>
            <person name="Fan H."/>
            <person name="Li D."/>
            <person name="Dong L."/>
            <person name="Tao Y."/>
            <person name="Gao C."/>
            <person name="Wu H."/>
            <person name="Li Y."/>
            <person name="Cui Y."/>
            <person name="Guo X."/>
            <person name="Zheng S."/>
            <person name="Wang B."/>
            <person name="Yu K."/>
            <person name="Liang Q."/>
            <person name="Yang W."/>
            <person name="Lou X."/>
            <person name="Chen J."/>
            <person name="Feng M."/>
            <person name="Jian J."/>
            <person name="Zhang X."/>
            <person name="Luo G."/>
            <person name="Jiang Y."/>
            <person name="Liu J."/>
            <person name="Wang Z."/>
            <person name="Sha Y."/>
            <person name="Zhang B."/>
            <person name="Wu H."/>
            <person name="Tang D."/>
            <person name="Shen Q."/>
            <person name="Xue P."/>
            <person name="Zou S."/>
            <person name="Wang X."/>
            <person name="Liu X."/>
            <person name="Wang F."/>
            <person name="Yang Y."/>
            <person name="An X."/>
            <person name="Dong Z."/>
            <person name="Zhang K."/>
            <person name="Zhang X."/>
            <person name="Luo M.C."/>
            <person name="Dvorak J."/>
            <person name="Tong Y."/>
            <person name="Wang J."/>
            <person name="Yang H."/>
            <person name="Li Z."/>
            <person name="Wang D."/>
            <person name="Zhang A."/>
            <person name="Wang J."/>
        </authorList>
    </citation>
    <scope>NUCLEOTIDE SEQUENCE</scope>
</reference>
<sequence length="1375" mass="153107">MQGFPGGVPDPQQLQATMLAIEQACSLIQVHMNPAEAEKVLSSLHSSLMPYQACRFILETSLMPNARFQAAGAIGDAAIREWGILTDDNKRSLILYCLNYVMEHAGSPDGYVQSKVSAVAARLLKRGWLEFPDQEKGAIFFEVEQSIRGMHGPNRQFAGINFLETLDFYCWAQAAVFNTADKILNSNVTIPEEKACSAALRLMLQILSWSFKPTLEHENLDAKIKSGLRSDAINLRKFERSLVKPGSLWTDILISSAHTIWVLNFYTTLRQKYSYDTLWGDSPIAVSCRQLIVQLCSLAGAVFPNDNGDAQIEHFMHILSAVILWIEPPNVIAESIRNGGSESEFIDSCHVLLSVASLTSSSLFDNLLKSIRQYGTINLLSALTSEAVKSVLDNQNEEETWGSDALDILLETWNVILGSREFDHCDWLSPVHHLAALRSYFFHGKEEACADKSPMSADGALAASNLFKIIVESHLKAAADSAFEDSDDAEYFHVSVSKRDEQLALYALIARAAADTTIPFLEQLFSERFARLSQIPEALQAGFTNVVEVAQHPVVTLSWSIINFSRQCLDPGIRGRYFSPRLMEAVIWFLARWVATYLVPLDVSREIDSVGRHGSQHSRKLLNSFAWDNNQGELVLDFVALMSMVALTTYQGEIELQTLTCQKLLASVVRRKHTCAYVVQLDSWRDLTRAFASGRSLFSLSGRLQRSLAETLACAASCIKDPEASVQYLRDLMGPVAGCLVENASRSDLKSVAHQPDVIYMVCCLLERLRGAARATQPRTQKVLFEMGHTVMNSLLTLLEVYKNQSEVVYMILKFVVDFIDGQAVFLDGKETSVLMSFCLHLLQIYSSHNIGKVKIKNDIQESSENATSPKPSKRTGVARSNTRQLRLPTWVETAPHCTVHAKLWPESHHTQILSYMPPDPTPSQAGALPQPEPAHSHRARENERSQPSSPWPRPPGIAPTRGEGSQAPEAPQGRPDREGDRRVPRWRASHPGGPDVGLCLPDLGKRRQRRHCAVLEEASCYTGQPNSTRTGSTWGKRGKETEPWGRGANWDQEAAAGHHLTPEEGDAGAGDLCLFCFQMVMLSLSSTLRSESQSEKYKDLRALLRLLTNICSKDLVGFLSDSNIEGSPDIAEVIYVGLDIVTPLISLDLLKYPKLSRDYFVLMSHLLEVYPEKVAHLNRDAFGRITGSLEFGLRNQARGSSRNCIYCLSYFCLNFQIAAVLTADGDVVERCLTAVNALASYHFKERFGGRGGLGSQVMESEGSNGKLQESISSHFLRLLLQLLLFEDFRMELAGSAADALLPLLFCEQELYQRLVHELLEKEQNPTIKSRLALAFHNLTSSNNLSSTLDRPNRQKFRKNLRVFLGEVSGFMQIK</sequence>
<evidence type="ECO:0000256" key="3">
    <source>
        <dbReference type="ARBA" id="ARBA00009466"/>
    </source>
</evidence>
<evidence type="ECO:0000256" key="8">
    <source>
        <dbReference type="ARBA" id="ARBA00040444"/>
    </source>
</evidence>
<accession>M7ZWT2</accession>
<gene>
    <name evidence="10" type="ORF">TRIUR3_19825</name>
</gene>
<feature type="compositionally biased region" description="Polar residues" evidence="9">
    <location>
        <begin position="862"/>
        <end position="871"/>
    </location>
</feature>
<dbReference type="STRING" id="4572.M7ZWT2"/>
<feature type="compositionally biased region" description="Polar residues" evidence="9">
    <location>
        <begin position="1025"/>
        <end position="1034"/>
    </location>
</feature>
<keyword evidence="5" id="KW-0963">Cytoplasm</keyword>
<proteinExistence type="inferred from homology"/>
<dbReference type="InterPro" id="IPR016024">
    <property type="entry name" value="ARM-type_fold"/>
</dbReference>
<dbReference type="EMBL" id="KD152847">
    <property type="protein sequence ID" value="EMS56865.1"/>
    <property type="molecule type" value="Genomic_DNA"/>
</dbReference>
<evidence type="ECO:0000256" key="5">
    <source>
        <dbReference type="ARBA" id="ARBA00022490"/>
    </source>
</evidence>
<dbReference type="GO" id="GO:0006611">
    <property type="term" value="P:protein export from nucleus"/>
    <property type="evidence" value="ECO:0007669"/>
    <property type="project" value="TreeGrafter"/>
</dbReference>
<dbReference type="Gene3D" id="1.25.10.10">
    <property type="entry name" value="Leucine-rich Repeat Variant"/>
    <property type="match status" value="2"/>
</dbReference>
<dbReference type="InterPro" id="IPR044189">
    <property type="entry name" value="XPO4/7-like"/>
</dbReference>
<keyword evidence="7" id="KW-0539">Nucleus</keyword>
<keyword evidence="4" id="KW-0813">Transport</keyword>
<dbReference type="OMA" id="SCKSIFH"/>
<evidence type="ECO:0000256" key="7">
    <source>
        <dbReference type="ARBA" id="ARBA00023242"/>
    </source>
</evidence>
<dbReference type="PANTHER" id="PTHR12596">
    <property type="entry name" value="EXPORTIN 4,7-RELATED"/>
    <property type="match status" value="1"/>
</dbReference>
<dbReference type="GO" id="GO:0005049">
    <property type="term" value="F:nuclear export signal receptor activity"/>
    <property type="evidence" value="ECO:0007669"/>
    <property type="project" value="InterPro"/>
</dbReference>
<name>M7ZWT2_TRIUA</name>
<evidence type="ECO:0000256" key="1">
    <source>
        <dbReference type="ARBA" id="ARBA00004123"/>
    </source>
</evidence>
<dbReference type="PANTHER" id="PTHR12596:SF1">
    <property type="entry name" value="EXPORTIN-4"/>
    <property type="match status" value="1"/>
</dbReference>
<dbReference type="GO" id="GO:0005737">
    <property type="term" value="C:cytoplasm"/>
    <property type="evidence" value="ECO:0007669"/>
    <property type="project" value="UniProtKB-SubCell"/>
</dbReference>
<evidence type="ECO:0000256" key="6">
    <source>
        <dbReference type="ARBA" id="ARBA00022927"/>
    </source>
</evidence>
<feature type="region of interest" description="Disordered" evidence="9">
    <location>
        <begin position="1025"/>
        <end position="1048"/>
    </location>
</feature>
<evidence type="ECO:0000256" key="4">
    <source>
        <dbReference type="ARBA" id="ARBA00022448"/>
    </source>
</evidence>
<feature type="region of interest" description="Disordered" evidence="9">
    <location>
        <begin position="862"/>
        <end position="887"/>
    </location>
</feature>